<dbReference type="Proteomes" id="UP000235347">
    <property type="component" value="Unassembled WGS sequence"/>
</dbReference>
<comment type="caution">
    <text evidence="6">The sequence shown here is derived from an EMBL/GenBank/DDBJ whole genome shotgun (WGS) entry which is preliminary data.</text>
</comment>
<keyword evidence="1" id="KW-0210">Decarboxylase</keyword>
<evidence type="ECO:0000256" key="4">
    <source>
        <dbReference type="ARBA" id="ARBA00023317"/>
    </source>
</evidence>
<protein>
    <submittedName>
        <fullName evidence="6">Phosphatidylserine decarboxylase</fullName>
    </submittedName>
</protein>
<keyword evidence="3" id="KW-0456">Lyase</keyword>
<gene>
    <name evidence="6" type="ORF">C0Z19_20075</name>
</gene>
<keyword evidence="7" id="KW-1185">Reference proteome</keyword>
<evidence type="ECO:0000256" key="2">
    <source>
        <dbReference type="ARBA" id="ARBA00023145"/>
    </source>
</evidence>
<dbReference type="AlphaFoldDB" id="A0A2N7VST6"/>
<dbReference type="GO" id="GO:0004609">
    <property type="term" value="F:phosphatidylserine decarboxylase activity"/>
    <property type="evidence" value="ECO:0007669"/>
    <property type="project" value="InterPro"/>
</dbReference>
<dbReference type="PANTHER" id="PTHR10067:SF9">
    <property type="entry name" value="PHOSPHATIDYLSERINE DECARBOXYLASE FAMILY PROTEIN (AFU_ORTHOLOGUE AFUA_7G01730)"/>
    <property type="match status" value="1"/>
</dbReference>
<dbReference type="InterPro" id="IPR022237">
    <property type="entry name" value="PsiD-like"/>
</dbReference>
<dbReference type="EMBL" id="PNYB01000019">
    <property type="protein sequence ID" value="PMS20221.1"/>
    <property type="molecule type" value="Genomic_DNA"/>
</dbReference>
<dbReference type="GO" id="GO:0006646">
    <property type="term" value="P:phosphatidylethanolamine biosynthetic process"/>
    <property type="evidence" value="ECO:0007669"/>
    <property type="project" value="TreeGrafter"/>
</dbReference>
<dbReference type="InterPro" id="IPR003817">
    <property type="entry name" value="PS_Dcarbxylase"/>
</dbReference>
<organism evidence="6 7">
    <name type="scientific">Trinickia soli</name>
    <dbReference type="NCBI Taxonomy" id="380675"/>
    <lineage>
        <taxon>Bacteria</taxon>
        <taxon>Pseudomonadati</taxon>
        <taxon>Pseudomonadota</taxon>
        <taxon>Betaproteobacteria</taxon>
        <taxon>Burkholderiales</taxon>
        <taxon>Burkholderiaceae</taxon>
        <taxon>Trinickia</taxon>
    </lineage>
</organism>
<name>A0A2N7VST6_9BURK</name>
<evidence type="ECO:0000256" key="1">
    <source>
        <dbReference type="ARBA" id="ARBA00022793"/>
    </source>
</evidence>
<keyword evidence="4" id="KW-0670">Pyruvate</keyword>
<reference evidence="6 7" key="1">
    <citation type="submission" date="2018-01" db="EMBL/GenBank/DDBJ databases">
        <title>Whole genome analyses suggest that Burkholderia sensu lato contains two further novel genera in the rhizoxinica-symbiotica group Mycetohabitans gen. nov., and Trinickia gen. nov.: implications for the evolution of diazotrophy and nodulation in the Burkholderiaceae.</title>
        <authorList>
            <person name="Estrada-de los Santos P."/>
            <person name="Palmer M."/>
            <person name="Chavez-Ramirez B."/>
            <person name="Beukes C."/>
            <person name="Steenkamp E.T."/>
            <person name="Hirsch A.M."/>
            <person name="Manyaka P."/>
            <person name="Maluk M."/>
            <person name="Lafos M."/>
            <person name="Crook M."/>
            <person name="Gross E."/>
            <person name="Simon M.F."/>
            <person name="Bueno dos Reis Junior F."/>
            <person name="Poole P.S."/>
            <person name="Venter S.N."/>
            <person name="James E.K."/>
        </authorList>
    </citation>
    <scope>NUCLEOTIDE SEQUENCE [LARGE SCALE GENOMIC DNA]</scope>
    <source>
        <strain evidence="6 7">GP25-8</strain>
    </source>
</reference>
<sequence length="416" mass="46025">MDTRSSAPLAARRRLGHWLPANETAVAAFRKRIAAQVQDQQVVVPLLPVVQELAALVNEDPVLRMGFTQAIDEALARGYQLGYTNVDELMVLINHVMTYAPPFGNSDLVGCPLNALLDWPMCMPSGFALFHMPALNAQLKRVLNFWCSYLSGPYSRTYLNINPPEGWFCPDAIKATNMSEFRCDPKAPYWGFSSWNAFFTREFLPGQRPVADPTDSKVIVNACEATPYNLQHEVKLEDRFWIKAQPYSLQDIFTAQHQELAQTFVGGTVYQAFLSAYNYHRWHAPVSGRIVKAYLVDGTYYSDAQSEGLDPAGPNDSQGYITAVAARAVLVIDCDDPSIGLVGCVFVGMAEISSCVVEALPGTHVNKGDEIGYFQYGGSTHCLIFRPGVINSFVPKKPFNFEAPPLKINSHIATAN</sequence>
<evidence type="ECO:0000259" key="5">
    <source>
        <dbReference type="Pfam" id="PF12588"/>
    </source>
</evidence>
<feature type="domain" description="L-tryptophan decarboxylase PsiD-like" evidence="5">
    <location>
        <begin position="48"/>
        <end position="174"/>
    </location>
</feature>
<evidence type="ECO:0000313" key="6">
    <source>
        <dbReference type="EMBL" id="PMS20221.1"/>
    </source>
</evidence>
<dbReference type="RefSeq" id="WP_102611594.1">
    <property type="nucleotide sequence ID" value="NZ_CADIKD010000017.1"/>
</dbReference>
<dbReference type="Pfam" id="PF02666">
    <property type="entry name" value="PS_Dcarbxylase"/>
    <property type="match status" value="1"/>
</dbReference>
<proteinExistence type="predicted"/>
<evidence type="ECO:0000256" key="3">
    <source>
        <dbReference type="ARBA" id="ARBA00023239"/>
    </source>
</evidence>
<dbReference type="PANTHER" id="PTHR10067">
    <property type="entry name" value="PHOSPHATIDYLSERINE DECARBOXYLASE"/>
    <property type="match status" value="1"/>
</dbReference>
<accession>A0A2N7VST6</accession>
<evidence type="ECO:0000313" key="7">
    <source>
        <dbReference type="Proteomes" id="UP000235347"/>
    </source>
</evidence>
<dbReference type="Pfam" id="PF12588">
    <property type="entry name" value="PSDC"/>
    <property type="match status" value="1"/>
</dbReference>
<keyword evidence="2" id="KW-0865">Zymogen</keyword>